<evidence type="ECO:0000256" key="5">
    <source>
        <dbReference type="ARBA" id="ARBA00022692"/>
    </source>
</evidence>
<gene>
    <name evidence="11" type="ordered locus">KKY_837</name>
</gene>
<evidence type="ECO:0000256" key="2">
    <source>
        <dbReference type="ARBA" id="ARBA00022448"/>
    </source>
</evidence>
<organism evidence="11 12">
    <name type="scientific">Pelagibacterium halotolerans (strain DSM 22347 / JCM 15775 / CGMCC 1.7692 / B2)</name>
    <dbReference type="NCBI Taxonomy" id="1082931"/>
    <lineage>
        <taxon>Bacteria</taxon>
        <taxon>Pseudomonadati</taxon>
        <taxon>Pseudomonadota</taxon>
        <taxon>Alphaproteobacteria</taxon>
        <taxon>Hyphomicrobiales</taxon>
        <taxon>Devosiaceae</taxon>
        <taxon>Pelagibacterium</taxon>
    </lineage>
</organism>
<reference evidence="11 12" key="1">
    <citation type="journal article" date="2012" name="J. Bacteriol.">
        <title>Complete genome sequence of Pelagibacterium halotolerans B2T.</title>
        <authorList>
            <person name="Huo Y.Y."/>
            <person name="Cheng H."/>
            <person name="Han X.F."/>
            <person name="Jiang X.W."/>
            <person name="Sun C."/>
            <person name="Zhang X.Q."/>
            <person name="Zhu X.F."/>
            <person name="Liu Y.F."/>
            <person name="Li P.F."/>
            <person name="Ni P.X."/>
            <person name="Wu M."/>
        </authorList>
    </citation>
    <scope>NUCLEOTIDE SEQUENCE [LARGE SCALE GENOMIC DNA]</scope>
    <source>
        <strain evidence="12">DSM 22347 / JCM 15775 / CGMCC 1.7692 / B2</strain>
    </source>
</reference>
<dbReference type="eggNOG" id="COG3090">
    <property type="taxonomic scope" value="Bacteria"/>
</dbReference>
<dbReference type="GO" id="GO:0022857">
    <property type="term" value="F:transmembrane transporter activity"/>
    <property type="evidence" value="ECO:0007669"/>
    <property type="project" value="UniProtKB-UniRule"/>
</dbReference>
<dbReference type="Proteomes" id="UP000008850">
    <property type="component" value="Chromosome"/>
</dbReference>
<dbReference type="AlphaFoldDB" id="G4REM6"/>
<keyword evidence="6 9" id="KW-1133">Transmembrane helix</keyword>
<dbReference type="HOGENOM" id="CLU_1531133_0_0_5"/>
<feature type="domain" description="Tripartite ATP-independent periplasmic transporters DctQ component" evidence="10">
    <location>
        <begin position="27"/>
        <end position="153"/>
    </location>
</feature>
<keyword evidence="12" id="KW-1185">Reference proteome</keyword>
<comment type="subunit">
    <text evidence="9">The complex comprises the extracytoplasmic solute receptor protein and the two transmembrane proteins.</text>
</comment>
<keyword evidence="7 9" id="KW-0472">Membrane</keyword>
<accession>G4REM6</accession>
<dbReference type="InterPro" id="IPR055348">
    <property type="entry name" value="DctQ"/>
</dbReference>
<dbReference type="KEGG" id="phl:KKY_837"/>
<comment type="subcellular location">
    <subcellularLocation>
        <location evidence="1 9">Cell inner membrane</location>
        <topology evidence="1 9">Multi-pass membrane protein</topology>
    </subcellularLocation>
</comment>
<protein>
    <recommendedName>
        <fullName evidence="9">TRAP transporter small permease protein</fullName>
    </recommendedName>
</protein>
<keyword evidence="3" id="KW-1003">Cell membrane</keyword>
<proteinExistence type="inferred from homology"/>
<name>G4REM6_PELHB</name>
<evidence type="ECO:0000259" key="10">
    <source>
        <dbReference type="Pfam" id="PF04290"/>
    </source>
</evidence>
<evidence type="ECO:0000256" key="4">
    <source>
        <dbReference type="ARBA" id="ARBA00022519"/>
    </source>
</evidence>
<evidence type="ECO:0000256" key="9">
    <source>
        <dbReference type="RuleBase" id="RU369079"/>
    </source>
</evidence>
<keyword evidence="2 9" id="KW-0813">Transport</keyword>
<evidence type="ECO:0000313" key="11">
    <source>
        <dbReference type="EMBL" id="AEQ50876.1"/>
    </source>
</evidence>
<keyword evidence="4 9" id="KW-0997">Cell inner membrane</keyword>
<dbReference type="GO" id="GO:0015740">
    <property type="term" value="P:C4-dicarboxylate transport"/>
    <property type="evidence" value="ECO:0007669"/>
    <property type="project" value="TreeGrafter"/>
</dbReference>
<evidence type="ECO:0000256" key="1">
    <source>
        <dbReference type="ARBA" id="ARBA00004429"/>
    </source>
</evidence>
<evidence type="ECO:0000256" key="3">
    <source>
        <dbReference type="ARBA" id="ARBA00022475"/>
    </source>
</evidence>
<feature type="transmembrane region" description="Helical" evidence="9">
    <location>
        <begin position="134"/>
        <end position="154"/>
    </location>
</feature>
<evidence type="ECO:0000256" key="7">
    <source>
        <dbReference type="ARBA" id="ARBA00023136"/>
    </source>
</evidence>
<feature type="transmembrane region" description="Helical" evidence="9">
    <location>
        <begin position="12"/>
        <end position="35"/>
    </location>
</feature>
<evidence type="ECO:0000256" key="6">
    <source>
        <dbReference type="ARBA" id="ARBA00022989"/>
    </source>
</evidence>
<comment type="similarity">
    <text evidence="8 9">Belongs to the TRAP transporter small permease family.</text>
</comment>
<dbReference type="InterPro" id="IPR007387">
    <property type="entry name" value="TRAP_DctQ"/>
</dbReference>
<dbReference type="STRING" id="1082931.KKY_837"/>
<dbReference type="GO" id="GO:0005886">
    <property type="term" value="C:plasma membrane"/>
    <property type="evidence" value="ECO:0007669"/>
    <property type="project" value="UniProtKB-SubCell"/>
</dbReference>
<sequence>MPFIDRALDRIAGVFMALAAISLGVMLTINLVNIITRSVFGLAFGWVYSWTLLLFMWMLLVGFFVYVRRRRDVVVDIFVSRLPNGPRIAVAIATNIVGILVMLAILRAAPGLLALQTADMEAIALPIYVRSGPIFISAALILIHFANDIVGLLSGSIRAFPPMKHADTEQEGAIE</sequence>
<feature type="transmembrane region" description="Helical" evidence="9">
    <location>
        <begin position="88"/>
        <end position="114"/>
    </location>
</feature>
<dbReference type="RefSeq" id="WP_014130025.1">
    <property type="nucleotide sequence ID" value="NC_016078.1"/>
</dbReference>
<dbReference type="Pfam" id="PF04290">
    <property type="entry name" value="DctQ"/>
    <property type="match status" value="1"/>
</dbReference>
<dbReference type="EMBL" id="CP003075">
    <property type="protein sequence ID" value="AEQ50876.1"/>
    <property type="molecule type" value="Genomic_DNA"/>
</dbReference>
<keyword evidence="5 9" id="KW-0812">Transmembrane</keyword>
<dbReference type="PANTHER" id="PTHR35011:SF2">
    <property type="entry name" value="2,3-DIKETO-L-GULONATE TRAP TRANSPORTER SMALL PERMEASE PROTEIN YIAM"/>
    <property type="match status" value="1"/>
</dbReference>
<feature type="transmembrane region" description="Helical" evidence="9">
    <location>
        <begin position="47"/>
        <end position="67"/>
    </location>
</feature>
<dbReference type="PANTHER" id="PTHR35011">
    <property type="entry name" value="2,3-DIKETO-L-GULONATE TRAP TRANSPORTER SMALL PERMEASE PROTEIN YIAM"/>
    <property type="match status" value="1"/>
</dbReference>
<evidence type="ECO:0000256" key="8">
    <source>
        <dbReference type="ARBA" id="ARBA00038436"/>
    </source>
</evidence>
<comment type="function">
    <text evidence="9">Part of the tripartite ATP-independent periplasmic (TRAP) transport system.</text>
</comment>
<evidence type="ECO:0000313" key="12">
    <source>
        <dbReference type="Proteomes" id="UP000008850"/>
    </source>
</evidence>